<protein>
    <submittedName>
        <fullName evidence="2">Uncharacterized protein</fullName>
    </submittedName>
</protein>
<keyword evidence="3" id="KW-1185">Reference proteome</keyword>
<organism evidence="2 3">
    <name type="scientific">Cadophora malorum</name>
    <dbReference type="NCBI Taxonomy" id="108018"/>
    <lineage>
        <taxon>Eukaryota</taxon>
        <taxon>Fungi</taxon>
        <taxon>Dikarya</taxon>
        <taxon>Ascomycota</taxon>
        <taxon>Pezizomycotina</taxon>
        <taxon>Leotiomycetes</taxon>
        <taxon>Helotiales</taxon>
        <taxon>Ploettnerulaceae</taxon>
        <taxon>Cadophora</taxon>
    </lineage>
</organism>
<reference evidence="2" key="1">
    <citation type="submission" date="2021-02" db="EMBL/GenBank/DDBJ databases">
        <title>Genome sequence Cadophora malorum strain M34.</title>
        <authorList>
            <person name="Stefanovic E."/>
            <person name="Vu D."/>
            <person name="Scully C."/>
            <person name="Dijksterhuis J."/>
            <person name="Roader J."/>
            <person name="Houbraken J."/>
        </authorList>
    </citation>
    <scope>NUCLEOTIDE SEQUENCE</scope>
    <source>
        <strain evidence="2">M34</strain>
    </source>
</reference>
<feature type="region of interest" description="Disordered" evidence="1">
    <location>
        <begin position="385"/>
        <end position="417"/>
    </location>
</feature>
<evidence type="ECO:0000256" key="1">
    <source>
        <dbReference type="SAM" id="MobiDB-lite"/>
    </source>
</evidence>
<feature type="region of interest" description="Disordered" evidence="1">
    <location>
        <begin position="1"/>
        <end position="95"/>
    </location>
</feature>
<evidence type="ECO:0000313" key="2">
    <source>
        <dbReference type="EMBL" id="KAG4426086.1"/>
    </source>
</evidence>
<dbReference type="AlphaFoldDB" id="A0A8H7WJK3"/>
<feature type="region of interest" description="Disordered" evidence="1">
    <location>
        <begin position="446"/>
        <end position="504"/>
    </location>
</feature>
<feature type="region of interest" description="Disordered" evidence="1">
    <location>
        <begin position="226"/>
        <end position="245"/>
    </location>
</feature>
<comment type="caution">
    <text evidence="2">The sequence shown here is derived from an EMBL/GenBank/DDBJ whole genome shotgun (WGS) entry which is preliminary data.</text>
</comment>
<feature type="compositionally biased region" description="Polar residues" evidence="1">
    <location>
        <begin position="338"/>
        <end position="364"/>
    </location>
</feature>
<name>A0A8H7WJK3_9HELO</name>
<accession>A0A8H7WJK3</accession>
<feature type="compositionally biased region" description="Acidic residues" evidence="1">
    <location>
        <begin position="52"/>
        <end position="69"/>
    </location>
</feature>
<sequence>MPLISEMPRAREGVETFSDPSPLLHAKRTEGVSVVRSEQDQIEGQDRHRGYDEEDFEEFDQDECLDSEMEGSILHRPRPKKVVKTPVLPQRSEKRTSRILDNVLLELKNIDGSRTKENELSRLDQEDPHELYLSSEEDASLSDDYEDTDSILDFEETYSEDENGGSSSRASSRRSQEITATVVSFMVVKPHIVEIHIPSNHTAPVTPSDEKPDSLDTVLPTITTKAASPASQLRPAMRRPPPLNLQNARPMSMATSSYIPSSYTPAMPTNASMVNLSSTGSVSHPIRKSSRLASLVTSTKASLSARTTSFSASSTHSFLDSDPFAQTSTHSAPPLTPTDLSTPVTPKTPTSQSSAWKKSLSRTLSKARKPSLQKINLAYNTSLSGANSQRASTMSSATMPTLSRITSNPEPTTPNLLDEHKQLQNSDSNSELPTERIIEVPVRRAETMPVTPSPREAPLGYQELMKNRVPPPIPNEAQKQQPSREGRKSFSLGMGLGRKKSLKR</sequence>
<feature type="compositionally biased region" description="Acidic residues" evidence="1">
    <location>
        <begin position="135"/>
        <end position="163"/>
    </location>
</feature>
<gene>
    <name evidence="2" type="ORF">IFR04_000793</name>
</gene>
<dbReference type="OrthoDB" id="4838114at2759"/>
<evidence type="ECO:0000313" key="3">
    <source>
        <dbReference type="Proteomes" id="UP000664132"/>
    </source>
</evidence>
<dbReference type="Proteomes" id="UP000664132">
    <property type="component" value="Unassembled WGS sequence"/>
</dbReference>
<proteinExistence type="predicted"/>
<feature type="region of interest" description="Disordered" evidence="1">
    <location>
        <begin position="323"/>
        <end position="368"/>
    </location>
</feature>
<feature type="compositionally biased region" description="Polar residues" evidence="1">
    <location>
        <begin position="385"/>
        <end position="415"/>
    </location>
</feature>
<dbReference type="EMBL" id="JAFJYH010000005">
    <property type="protein sequence ID" value="KAG4426086.1"/>
    <property type="molecule type" value="Genomic_DNA"/>
</dbReference>
<feature type="compositionally biased region" description="Basic and acidic residues" evidence="1">
    <location>
        <begin position="118"/>
        <end position="130"/>
    </location>
</feature>
<feature type="region of interest" description="Disordered" evidence="1">
    <location>
        <begin position="118"/>
        <end position="176"/>
    </location>
</feature>